<dbReference type="PROSITE" id="PS50404">
    <property type="entry name" value="GST_NTER"/>
    <property type="match status" value="1"/>
</dbReference>
<evidence type="ECO:0000256" key="1">
    <source>
        <dbReference type="ARBA" id="ARBA00012452"/>
    </source>
</evidence>
<dbReference type="InterPro" id="IPR036282">
    <property type="entry name" value="Glutathione-S-Trfase_C_sf"/>
</dbReference>
<dbReference type="Pfam" id="PF00043">
    <property type="entry name" value="GST_C"/>
    <property type="match status" value="1"/>
</dbReference>
<dbReference type="Proteomes" id="UP001215280">
    <property type="component" value="Unassembled WGS sequence"/>
</dbReference>
<dbReference type="InterPro" id="IPR004046">
    <property type="entry name" value="GST_C"/>
</dbReference>
<evidence type="ECO:0000259" key="4">
    <source>
        <dbReference type="PROSITE" id="PS50404"/>
    </source>
</evidence>
<dbReference type="GO" id="GO:0005737">
    <property type="term" value="C:cytoplasm"/>
    <property type="evidence" value="ECO:0007669"/>
    <property type="project" value="TreeGrafter"/>
</dbReference>
<dbReference type="InterPro" id="IPR040079">
    <property type="entry name" value="Glutathione_S-Trfase"/>
</dbReference>
<gene>
    <name evidence="6" type="ORF">DFH07DRAFT_862625</name>
</gene>
<dbReference type="GO" id="GO:0004364">
    <property type="term" value="F:glutathione transferase activity"/>
    <property type="evidence" value="ECO:0007669"/>
    <property type="project" value="UniProtKB-EC"/>
</dbReference>
<dbReference type="SUPFAM" id="SSF52833">
    <property type="entry name" value="Thioredoxin-like"/>
    <property type="match status" value="1"/>
</dbReference>
<sequence>MVLELHAPVTTTGGRGVVAMVLLEKRIPFELVPIEWDTLNSKEHLAKQPFGQVPFIDDDGFILYESRAIARYLEEKYPQQGTKLIPTELKAKALFEQAASVEFADYEPYARAVYMAGKAKRFRGLPDDHVAFDEAVADLSRAIDVYEVILGKQKYLAGDELTLVDLFHIGFGATFEFLGCDLLVKGPNVSRWWKDIISRPSWISLSDGIKSTYTYE</sequence>
<evidence type="ECO:0000256" key="2">
    <source>
        <dbReference type="ARBA" id="ARBA00022679"/>
    </source>
</evidence>
<dbReference type="PROSITE" id="PS50405">
    <property type="entry name" value="GST_CTER"/>
    <property type="match status" value="1"/>
</dbReference>
<keyword evidence="2" id="KW-0808">Transferase</keyword>
<accession>A0AAD7MG61</accession>
<comment type="catalytic activity">
    <reaction evidence="3">
        <text>RX + glutathione = an S-substituted glutathione + a halide anion + H(+)</text>
        <dbReference type="Rhea" id="RHEA:16437"/>
        <dbReference type="ChEBI" id="CHEBI:15378"/>
        <dbReference type="ChEBI" id="CHEBI:16042"/>
        <dbReference type="ChEBI" id="CHEBI:17792"/>
        <dbReference type="ChEBI" id="CHEBI:57925"/>
        <dbReference type="ChEBI" id="CHEBI:90779"/>
        <dbReference type="EC" id="2.5.1.18"/>
    </reaction>
</comment>
<name>A0AAD7MG61_9AGAR</name>
<dbReference type="PANTHER" id="PTHR43900:SF3">
    <property type="entry name" value="GLUTATHIONE S-TRANSFERASE RHO"/>
    <property type="match status" value="1"/>
</dbReference>
<dbReference type="InterPro" id="IPR010987">
    <property type="entry name" value="Glutathione-S-Trfase_C-like"/>
</dbReference>
<dbReference type="InterPro" id="IPR004045">
    <property type="entry name" value="Glutathione_S-Trfase_N"/>
</dbReference>
<evidence type="ECO:0000256" key="3">
    <source>
        <dbReference type="ARBA" id="ARBA00047960"/>
    </source>
</evidence>
<evidence type="ECO:0000313" key="6">
    <source>
        <dbReference type="EMBL" id="KAJ7715791.1"/>
    </source>
</evidence>
<evidence type="ECO:0000313" key="7">
    <source>
        <dbReference type="Proteomes" id="UP001215280"/>
    </source>
</evidence>
<dbReference type="GO" id="GO:0006749">
    <property type="term" value="P:glutathione metabolic process"/>
    <property type="evidence" value="ECO:0007669"/>
    <property type="project" value="TreeGrafter"/>
</dbReference>
<keyword evidence="7" id="KW-1185">Reference proteome</keyword>
<dbReference type="InterPro" id="IPR036249">
    <property type="entry name" value="Thioredoxin-like_sf"/>
</dbReference>
<dbReference type="Gene3D" id="3.40.30.10">
    <property type="entry name" value="Glutaredoxin"/>
    <property type="match status" value="1"/>
</dbReference>
<dbReference type="PANTHER" id="PTHR43900">
    <property type="entry name" value="GLUTATHIONE S-TRANSFERASE RHO"/>
    <property type="match status" value="1"/>
</dbReference>
<protein>
    <recommendedName>
        <fullName evidence="1">glutathione transferase</fullName>
        <ecNumber evidence="1">2.5.1.18</ecNumber>
    </recommendedName>
</protein>
<dbReference type="GO" id="GO:0043295">
    <property type="term" value="F:glutathione binding"/>
    <property type="evidence" value="ECO:0007669"/>
    <property type="project" value="TreeGrafter"/>
</dbReference>
<dbReference type="AlphaFoldDB" id="A0AAD7MG61"/>
<feature type="domain" description="GST N-terminal" evidence="4">
    <location>
        <begin position="18"/>
        <end position="81"/>
    </location>
</feature>
<evidence type="ECO:0000259" key="5">
    <source>
        <dbReference type="PROSITE" id="PS50405"/>
    </source>
</evidence>
<dbReference type="EC" id="2.5.1.18" evidence="1"/>
<dbReference type="SFLD" id="SFLDS00019">
    <property type="entry name" value="Glutathione_Transferase_(cytos"/>
    <property type="match status" value="1"/>
</dbReference>
<proteinExistence type="predicted"/>
<dbReference type="SUPFAM" id="SSF47616">
    <property type="entry name" value="GST C-terminal domain-like"/>
    <property type="match status" value="1"/>
</dbReference>
<organism evidence="6 7">
    <name type="scientific">Mycena maculata</name>
    <dbReference type="NCBI Taxonomy" id="230809"/>
    <lineage>
        <taxon>Eukaryota</taxon>
        <taxon>Fungi</taxon>
        <taxon>Dikarya</taxon>
        <taxon>Basidiomycota</taxon>
        <taxon>Agaricomycotina</taxon>
        <taxon>Agaricomycetes</taxon>
        <taxon>Agaricomycetidae</taxon>
        <taxon>Agaricales</taxon>
        <taxon>Marasmiineae</taxon>
        <taxon>Mycenaceae</taxon>
        <taxon>Mycena</taxon>
    </lineage>
</organism>
<dbReference type="Pfam" id="PF13417">
    <property type="entry name" value="GST_N_3"/>
    <property type="match status" value="1"/>
</dbReference>
<feature type="domain" description="GST C-terminal" evidence="5">
    <location>
        <begin position="88"/>
        <end position="216"/>
    </location>
</feature>
<dbReference type="Gene3D" id="1.20.1050.10">
    <property type="match status" value="1"/>
</dbReference>
<reference evidence="6" key="1">
    <citation type="submission" date="2023-03" db="EMBL/GenBank/DDBJ databases">
        <title>Massive genome expansion in bonnet fungi (Mycena s.s.) driven by repeated elements and novel gene families across ecological guilds.</title>
        <authorList>
            <consortium name="Lawrence Berkeley National Laboratory"/>
            <person name="Harder C.B."/>
            <person name="Miyauchi S."/>
            <person name="Viragh M."/>
            <person name="Kuo A."/>
            <person name="Thoen E."/>
            <person name="Andreopoulos B."/>
            <person name="Lu D."/>
            <person name="Skrede I."/>
            <person name="Drula E."/>
            <person name="Henrissat B."/>
            <person name="Morin E."/>
            <person name="Kohler A."/>
            <person name="Barry K."/>
            <person name="LaButti K."/>
            <person name="Morin E."/>
            <person name="Salamov A."/>
            <person name="Lipzen A."/>
            <person name="Mereny Z."/>
            <person name="Hegedus B."/>
            <person name="Baldrian P."/>
            <person name="Stursova M."/>
            <person name="Weitz H."/>
            <person name="Taylor A."/>
            <person name="Grigoriev I.V."/>
            <person name="Nagy L.G."/>
            <person name="Martin F."/>
            <person name="Kauserud H."/>
        </authorList>
    </citation>
    <scope>NUCLEOTIDE SEQUENCE</scope>
    <source>
        <strain evidence="6">CBHHK188m</strain>
    </source>
</reference>
<dbReference type="EMBL" id="JARJLG010000342">
    <property type="protein sequence ID" value="KAJ7715791.1"/>
    <property type="molecule type" value="Genomic_DNA"/>
</dbReference>
<dbReference type="SFLD" id="SFLDG00358">
    <property type="entry name" value="Main_(cytGST)"/>
    <property type="match status" value="1"/>
</dbReference>
<comment type="caution">
    <text evidence="6">The sequence shown here is derived from an EMBL/GenBank/DDBJ whole genome shotgun (WGS) entry which is preliminary data.</text>
</comment>